<sequence>MQRSMRGTDVRPGSPKIRDLSTTRSYRGTSPPRFAHIAETECAEILEFYGVPWQYEPVTFVLETDENGHVVEAFSPDFYLPEQDLFLEITTMRQELVTRKNRKVRKLRETYPDVNVKLFYRRDIEALGQQLRSRQASDHAHPSGVDADGQARQTAPVTSPSRITQPGHHATNN</sequence>
<evidence type="ECO:0000256" key="1">
    <source>
        <dbReference type="SAM" id="MobiDB-lite"/>
    </source>
</evidence>
<feature type="region of interest" description="Disordered" evidence="1">
    <location>
        <begin position="130"/>
        <end position="173"/>
    </location>
</feature>
<reference evidence="2" key="1">
    <citation type="submission" date="2011-11" db="EMBL/GenBank/DDBJ databases">
        <title>Construction and analysis of a metagenome of deep-sea sediment.</title>
        <authorList>
            <person name="Huo Y.-Y."/>
            <person name="Cheng H."/>
            <person name="Wu M."/>
        </authorList>
    </citation>
    <scope>NUCLEOTIDE SEQUENCE</scope>
</reference>
<feature type="compositionally biased region" description="Polar residues" evidence="1">
    <location>
        <begin position="151"/>
        <end position="173"/>
    </location>
</feature>
<organism evidence="2">
    <name type="scientific">uncultured bacterium W5-102b</name>
    <dbReference type="NCBI Taxonomy" id="1130996"/>
    <lineage>
        <taxon>Bacteria</taxon>
        <taxon>environmental samples</taxon>
    </lineage>
</organism>
<feature type="region of interest" description="Disordered" evidence="1">
    <location>
        <begin position="1"/>
        <end position="25"/>
    </location>
</feature>
<evidence type="ECO:0000313" key="2">
    <source>
        <dbReference type="EMBL" id="AFD03183.1"/>
    </source>
</evidence>
<dbReference type="GO" id="GO:0016757">
    <property type="term" value="F:glycosyltransferase activity"/>
    <property type="evidence" value="ECO:0007669"/>
    <property type="project" value="UniProtKB-KW"/>
</dbReference>
<accession>H9BWL1</accession>
<dbReference type="Gene3D" id="3.40.91.30">
    <property type="match status" value="1"/>
</dbReference>
<proteinExistence type="predicted"/>
<dbReference type="EMBL" id="JQ085817">
    <property type="protein sequence ID" value="AFD03183.1"/>
    <property type="molecule type" value="Genomic_DNA"/>
</dbReference>
<keyword evidence="2" id="KW-0808">Transferase</keyword>
<dbReference type="AlphaFoldDB" id="H9BWL1"/>
<name>H9BWL1_9BACT</name>
<protein>
    <submittedName>
        <fullName evidence="2">Hypoxanthine phosphoribosyltransferase</fullName>
    </submittedName>
</protein>
<keyword evidence="2" id="KW-0328">Glycosyltransferase</keyword>